<keyword evidence="7" id="KW-1185">Reference proteome</keyword>
<dbReference type="InterPro" id="IPR001781">
    <property type="entry name" value="Znf_LIM"/>
</dbReference>
<protein>
    <submittedName>
        <fullName evidence="8">LIM zinc-binding domain-containing protein</fullName>
    </submittedName>
</protein>
<feature type="domain" description="LIM zinc-binding" evidence="6">
    <location>
        <begin position="291"/>
        <end position="351"/>
    </location>
</feature>
<keyword evidence="3 5" id="KW-0862">Zinc</keyword>
<dbReference type="PANTHER" id="PTHR24211:SF22">
    <property type="entry name" value="TESTIN"/>
    <property type="match status" value="1"/>
</dbReference>
<dbReference type="Pfam" id="PF00412">
    <property type="entry name" value="LIM"/>
    <property type="match status" value="3"/>
</dbReference>
<evidence type="ECO:0000256" key="5">
    <source>
        <dbReference type="PROSITE-ProRule" id="PRU00125"/>
    </source>
</evidence>
<sequence>MNHFYDLKDQLIKICTACFCKLDDHDIPKFDHKGCDIVICSLFGSKHHHNHFISENDSTLRHASRDWSTLDGSESNSSVQTALGPEIPFETVFRRDSSTTTATTSTGAENARSIAYSWEPPIILAKNNNTIMKEEQTQTIPSAIIVDVNKNEEAKRNFNQLISNAKEKHFGIAKAIQCNFPSIDLRQQQHQKLPSDSDNQQLQQQHVQHSIDVEEYQSRIKTTDKQSCEKCGDQLKSGEIGIVTPHGKDKEIFHQDCFRCSDCDKLLNDLLYFFKDSKYLCGRHFGDSHFPRCSACDELILTREYTEANGQAFHNDHFCCSRCDVPLGGMKYVQVENEQLCFECHNKYFSHRCNTCKKMIQPDETKLSHKGTFFHNKLDCFRCSTCNIPLVNRKFIFKHEKTFCSYECKTNFGV</sequence>
<dbReference type="PANTHER" id="PTHR24211">
    <property type="entry name" value="LIM DOMAIN-CONTAINING PROTEIN"/>
    <property type="match status" value="1"/>
</dbReference>
<evidence type="ECO:0000313" key="8">
    <source>
        <dbReference type="WBParaSite" id="PSU_v2.g6795.t1"/>
    </source>
</evidence>
<evidence type="ECO:0000259" key="6">
    <source>
        <dbReference type="PROSITE" id="PS50023"/>
    </source>
</evidence>
<dbReference type="Proteomes" id="UP000887577">
    <property type="component" value="Unplaced"/>
</dbReference>
<feature type="domain" description="LIM zinc-binding" evidence="6">
    <location>
        <begin position="226"/>
        <end position="289"/>
    </location>
</feature>
<evidence type="ECO:0000256" key="4">
    <source>
        <dbReference type="ARBA" id="ARBA00023038"/>
    </source>
</evidence>
<dbReference type="SMART" id="SM00132">
    <property type="entry name" value="LIM"/>
    <property type="match status" value="3"/>
</dbReference>
<dbReference type="PROSITE" id="PS00478">
    <property type="entry name" value="LIM_DOMAIN_1"/>
    <property type="match status" value="1"/>
</dbReference>
<reference evidence="8" key="1">
    <citation type="submission" date="2022-11" db="UniProtKB">
        <authorList>
            <consortium name="WormBaseParasite"/>
        </authorList>
    </citation>
    <scope>IDENTIFICATION</scope>
</reference>
<keyword evidence="1 5" id="KW-0479">Metal-binding</keyword>
<dbReference type="GO" id="GO:0046872">
    <property type="term" value="F:metal ion binding"/>
    <property type="evidence" value="ECO:0007669"/>
    <property type="project" value="UniProtKB-KW"/>
</dbReference>
<organism evidence="7 8">
    <name type="scientific">Panagrolaimus superbus</name>
    <dbReference type="NCBI Taxonomy" id="310955"/>
    <lineage>
        <taxon>Eukaryota</taxon>
        <taxon>Metazoa</taxon>
        <taxon>Ecdysozoa</taxon>
        <taxon>Nematoda</taxon>
        <taxon>Chromadorea</taxon>
        <taxon>Rhabditida</taxon>
        <taxon>Tylenchina</taxon>
        <taxon>Panagrolaimomorpha</taxon>
        <taxon>Panagrolaimoidea</taxon>
        <taxon>Panagrolaimidae</taxon>
        <taxon>Panagrolaimus</taxon>
    </lineage>
</organism>
<accession>A0A914Z362</accession>
<evidence type="ECO:0000256" key="3">
    <source>
        <dbReference type="ARBA" id="ARBA00022833"/>
    </source>
</evidence>
<dbReference type="InterPro" id="IPR047120">
    <property type="entry name" value="Pk/Esn/Tes"/>
</dbReference>
<dbReference type="WBParaSite" id="PSU_v2.g6795.t1">
    <property type="protein sequence ID" value="PSU_v2.g6795.t1"/>
    <property type="gene ID" value="PSU_v2.g6795"/>
</dbReference>
<dbReference type="FunFam" id="2.10.110.10:FF:000005">
    <property type="entry name" value="Testin isoform 1"/>
    <property type="match status" value="1"/>
</dbReference>
<evidence type="ECO:0000256" key="2">
    <source>
        <dbReference type="ARBA" id="ARBA00022737"/>
    </source>
</evidence>
<dbReference type="SUPFAM" id="SSF57716">
    <property type="entry name" value="Glucocorticoid receptor-like (DNA-binding domain)"/>
    <property type="match status" value="2"/>
</dbReference>
<dbReference type="AlphaFoldDB" id="A0A914Z362"/>
<name>A0A914Z362_9BILA</name>
<evidence type="ECO:0000313" key="7">
    <source>
        <dbReference type="Proteomes" id="UP000887577"/>
    </source>
</evidence>
<evidence type="ECO:0000256" key="1">
    <source>
        <dbReference type="ARBA" id="ARBA00022723"/>
    </source>
</evidence>
<keyword evidence="2" id="KW-0677">Repeat</keyword>
<proteinExistence type="predicted"/>
<dbReference type="PROSITE" id="PS50023">
    <property type="entry name" value="LIM_DOMAIN_2"/>
    <property type="match status" value="2"/>
</dbReference>
<keyword evidence="4 5" id="KW-0440">LIM domain</keyword>
<dbReference type="Gene3D" id="2.10.110.10">
    <property type="entry name" value="Cysteine Rich Protein"/>
    <property type="match status" value="3"/>
</dbReference>